<name>A0A453CB36_AEGTS</name>
<feature type="domain" description="Pleckstrin-like plant" evidence="1">
    <location>
        <begin position="21"/>
        <end position="77"/>
    </location>
</feature>
<accession>A0A453CB36</accession>
<reference evidence="2" key="5">
    <citation type="journal article" date="2021" name="G3 (Bethesda)">
        <title>Aegilops tauschii genome assembly Aet v5.0 features greater sequence contiguity and improved annotation.</title>
        <authorList>
            <person name="Wang L."/>
            <person name="Zhu T."/>
            <person name="Rodriguez J.C."/>
            <person name="Deal K.R."/>
            <person name="Dubcovsky J."/>
            <person name="McGuire P.E."/>
            <person name="Lux T."/>
            <person name="Spannagl M."/>
            <person name="Mayer K.F.X."/>
            <person name="Baldrich P."/>
            <person name="Meyers B.C."/>
            <person name="Huo N."/>
            <person name="Gu Y.Q."/>
            <person name="Zhou H."/>
            <person name="Devos K.M."/>
            <person name="Bennetzen J.L."/>
            <person name="Unver T."/>
            <person name="Budak H."/>
            <person name="Gulick P.J."/>
            <person name="Galiba G."/>
            <person name="Kalapos B."/>
            <person name="Nelson D.R."/>
            <person name="Li P."/>
            <person name="You F.M."/>
            <person name="Luo M.C."/>
            <person name="Dvorak J."/>
        </authorList>
    </citation>
    <scope>NUCLEOTIDE SEQUENCE [LARGE SCALE GENOMIC DNA]</scope>
    <source>
        <strain evidence="2">cv. AL8/78</strain>
    </source>
</reference>
<dbReference type="Pfam" id="PF08458">
    <property type="entry name" value="PH_2"/>
    <property type="match status" value="1"/>
</dbReference>
<evidence type="ECO:0000313" key="3">
    <source>
        <dbReference type="Proteomes" id="UP000015105"/>
    </source>
</evidence>
<dbReference type="Proteomes" id="UP000015105">
    <property type="component" value="Chromosome 2D"/>
</dbReference>
<protein>
    <recommendedName>
        <fullName evidence="1">Pleckstrin-like plant domain-containing protein</fullName>
    </recommendedName>
</protein>
<dbReference type="Gramene" id="AET2Gv20794500.10">
    <property type="protein sequence ID" value="AET2Gv20794500.10"/>
    <property type="gene ID" value="AET2Gv20794500"/>
</dbReference>
<proteinExistence type="predicted"/>
<evidence type="ECO:0000259" key="1">
    <source>
        <dbReference type="Pfam" id="PF08458"/>
    </source>
</evidence>
<evidence type="ECO:0000313" key="2">
    <source>
        <dbReference type="EnsemblPlants" id="AET2Gv20794500.10"/>
    </source>
</evidence>
<reference evidence="2" key="3">
    <citation type="journal article" date="2017" name="Nature">
        <title>Genome sequence of the progenitor of the wheat D genome Aegilops tauschii.</title>
        <authorList>
            <person name="Luo M.C."/>
            <person name="Gu Y.Q."/>
            <person name="Puiu D."/>
            <person name="Wang H."/>
            <person name="Twardziok S.O."/>
            <person name="Deal K.R."/>
            <person name="Huo N."/>
            <person name="Zhu T."/>
            <person name="Wang L."/>
            <person name="Wang Y."/>
            <person name="McGuire P.E."/>
            <person name="Liu S."/>
            <person name="Long H."/>
            <person name="Ramasamy R.K."/>
            <person name="Rodriguez J.C."/>
            <person name="Van S.L."/>
            <person name="Yuan L."/>
            <person name="Wang Z."/>
            <person name="Xia Z."/>
            <person name="Xiao L."/>
            <person name="Anderson O.D."/>
            <person name="Ouyang S."/>
            <person name="Liang Y."/>
            <person name="Zimin A.V."/>
            <person name="Pertea G."/>
            <person name="Qi P."/>
            <person name="Bennetzen J.L."/>
            <person name="Dai X."/>
            <person name="Dawson M.W."/>
            <person name="Muller H.G."/>
            <person name="Kugler K."/>
            <person name="Rivarola-Duarte L."/>
            <person name="Spannagl M."/>
            <person name="Mayer K.F.X."/>
            <person name="Lu F.H."/>
            <person name="Bevan M.W."/>
            <person name="Leroy P."/>
            <person name="Li P."/>
            <person name="You F.M."/>
            <person name="Sun Q."/>
            <person name="Liu Z."/>
            <person name="Lyons E."/>
            <person name="Wicker T."/>
            <person name="Salzberg S.L."/>
            <person name="Devos K.M."/>
            <person name="Dvorak J."/>
        </authorList>
    </citation>
    <scope>NUCLEOTIDE SEQUENCE [LARGE SCALE GENOMIC DNA]</scope>
    <source>
        <strain evidence="2">cv. AL8/78</strain>
    </source>
</reference>
<reference evidence="3" key="2">
    <citation type="journal article" date="2017" name="Nat. Plants">
        <title>The Aegilops tauschii genome reveals multiple impacts of transposons.</title>
        <authorList>
            <person name="Zhao G."/>
            <person name="Zou C."/>
            <person name="Li K."/>
            <person name="Wang K."/>
            <person name="Li T."/>
            <person name="Gao L."/>
            <person name="Zhang X."/>
            <person name="Wang H."/>
            <person name="Yang Z."/>
            <person name="Liu X."/>
            <person name="Jiang W."/>
            <person name="Mao L."/>
            <person name="Kong X."/>
            <person name="Jiao Y."/>
            <person name="Jia J."/>
        </authorList>
    </citation>
    <scope>NUCLEOTIDE SEQUENCE [LARGE SCALE GENOMIC DNA]</scope>
    <source>
        <strain evidence="3">cv. AL8/78</strain>
    </source>
</reference>
<keyword evidence="3" id="KW-1185">Reference proteome</keyword>
<reference evidence="2" key="4">
    <citation type="submission" date="2019-03" db="UniProtKB">
        <authorList>
            <consortium name="EnsemblPlants"/>
        </authorList>
    </citation>
    <scope>IDENTIFICATION</scope>
</reference>
<organism evidence="2 3">
    <name type="scientific">Aegilops tauschii subsp. strangulata</name>
    <name type="common">Goatgrass</name>
    <dbReference type="NCBI Taxonomy" id="200361"/>
    <lineage>
        <taxon>Eukaryota</taxon>
        <taxon>Viridiplantae</taxon>
        <taxon>Streptophyta</taxon>
        <taxon>Embryophyta</taxon>
        <taxon>Tracheophyta</taxon>
        <taxon>Spermatophyta</taxon>
        <taxon>Magnoliopsida</taxon>
        <taxon>Liliopsida</taxon>
        <taxon>Poales</taxon>
        <taxon>Poaceae</taxon>
        <taxon>BOP clade</taxon>
        <taxon>Pooideae</taxon>
        <taxon>Triticodae</taxon>
        <taxon>Triticeae</taxon>
        <taxon>Triticinae</taxon>
        <taxon>Aegilops</taxon>
    </lineage>
</organism>
<dbReference type="InterPro" id="IPR013666">
    <property type="entry name" value="PH_pln"/>
</dbReference>
<reference evidence="3" key="1">
    <citation type="journal article" date="2014" name="Science">
        <title>Ancient hybridizations among the ancestral genomes of bread wheat.</title>
        <authorList>
            <consortium name="International Wheat Genome Sequencing Consortium,"/>
            <person name="Marcussen T."/>
            <person name="Sandve S.R."/>
            <person name="Heier L."/>
            <person name="Spannagl M."/>
            <person name="Pfeifer M."/>
            <person name="Jakobsen K.S."/>
            <person name="Wulff B.B."/>
            <person name="Steuernagel B."/>
            <person name="Mayer K.F."/>
            <person name="Olsen O.A."/>
        </authorList>
    </citation>
    <scope>NUCLEOTIDE SEQUENCE [LARGE SCALE GENOMIC DNA]</scope>
    <source>
        <strain evidence="3">cv. AL8/78</strain>
    </source>
</reference>
<dbReference type="AlphaFoldDB" id="A0A453CB36"/>
<dbReference type="EnsemblPlants" id="AET2Gv20794500.10">
    <property type="protein sequence ID" value="AET2Gv20794500.10"/>
    <property type="gene ID" value="AET2Gv20794500"/>
</dbReference>
<sequence>MKIEHPFPFLNSFNTFGTSAGVVEDVRPCAPEKASREEDATYPVEVRTSRGKVELRADDYAVYKRWVTTVTHMLTSSTAITMRN</sequence>